<reference evidence="5 6" key="1">
    <citation type="submission" date="2016-01" db="EMBL/GenBank/DDBJ databases">
        <authorList>
            <person name="McClelland M."/>
            <person name="Jain A."/>
            <person name="Saraogi P."/>
            <person name="Mendelson R."/>
            <person name="Westerman R."/>
            <person name="SanMiguel P."/>
            <person name="Csonka L."/>
        </authorList>
    </citation>
    <scope>NUCLEOTIDE SEQUENCE [LARGE SCALE GENOMIC DNA]</scope>
    <source>
        <strain evidence="5 6">R-53146</strain>
    </source>
</reference>
<evidence type="ECO:0000256" key="1">
    <source>
        <dbReference type="ARBA" id="ARBA00005336"/>
    </source>
</evidence>
<dbReference type="OrthoDB" id="9805821at2"/>
<dbReference type="InterPro" id="IPR036962">
    <property type="entry name" value="Glyco_hydro_3_N_sf"/>
</dbReference>
<dbReference type="STRING" id="1586267.GCA_001418685_01124"/>
<dbReference type="Gene3D" id="3.20.20.300">
    <property type="entry name" value="Glycoside hydrolase, family 3, N-terminal domain"/>
    <property type="match status" value="1"/>
</dbReference>
<proteinExistence type="inferred from homology"/>
<keyword evidence="3" id="KW-0732">Signal</keyword>
<dbReference type="InterPro" id="IPR013783">
    <property type="entry name" value="Ig-like_fold"/>
</dbReference>
<evidence type="ECO:0000256" key="2">
    <source>
        <dbReference type="ARBA" id="ARBA00022801"/>
    </source>
</evidence>
<dbReference type="AlphaFoldDB" id="A0A0X3API2"/>
<evidence type="ECO:0000259" key="4">
    <source>
        <dbReference type="SMART" id="SM01217"/>
    </source>
</evidence>
<dbReference type="InterPro" id="IPR002772">
    <property type="entry name" value="Glyco_hydro_3_C"/>
</dbReference>
<dbReference type="InterPro" id="IPR026891">
    <property type="entry name" value="Fn3-like"/>
</dbReference>
<dbReference type="InterPro" id="IPR036881">
    <property type="entry name" value="Glyco_hydro_3_C_sf"/>
</dbReference>
<accession>A0A0X3API2</accession>
<dbReference type="PANTHER" id="PTHR42715:SF10">
    <property type="entry name" value="BETA-GLUCOSIDASE"/>
    <property type="match status" value="1"/>
</dbReference>
<name>A0A0X3API2_9FLAO</name>
<protein>
    <submittedName>
        <fullName evidence="5">Beta-glucosidase</fullName>
    </submittedName>
</protein>
<gene>
    <name evidence="5" type="ORF">Ga0061079_10639</name>
</gene>
<dbReference type="Pfam" id="PF14310">
    <property type="entry name" value="Fn3-like"/>
    <property type="match status" value="1"/>
</dbReference>
<keyword evidence="6" id="KW-1185">Reference proteome</keyword>
<feature type="signal peptide" evidence="3">
    <location>
        <begin position="1"/>
        <end position="21"/>
    </location>
</feature>
<dbReference type="SUPFAM" id="SSF52279">
    <property type="entry name" value="Beta-D-glucan exohydrolase, C-terminal domain"/>
    <property type="match status" value="1"/>
</dbReference>
<dbReference type="Proteomes" id="UP000182761">
    <property type="component" value="Unassembled WGS sequence"/>
</dbReference>
<keyword evidence="2" id="KW-0378">Hydrolase</keyword>
<feature type="domain" description="Fibronectin type III-like" evidence="4">
    <location>
        <begin position="713"/>
        <end position="784"/>
    </location>
</feature>
<organism evidence="5 6">
    <name type="scientific">Apibacter mensalis</name>
    <dbReference type="NCBI Taxonomy" id="1586267"/>
    <lineage>
        <taxon>Bacteria</taxon>
        <taxon>Pseudomonadati</taxon>
        <taxon>Bacteroidota</taxon>
        <taxon>Flavobacteriia</taxon>
        <taxon>Flavobacteriales</taxon>
        <taxon>Weeksellaceae</taxon>
        <taxon>Apibacter</taxon>
    </lineage>
</organism>
<dbReference type="Gene3D" id="2.60.40.10">
    <property type="entry name" value="Immunoglobulins"/>
    <property type="match status" value="1"/>
</dbReference>
<dbReference type="GO" id="GO:0005975">
    <property type="term" value="P:carbohydrate metabolic process"/>
    <property type="evidence" value="ECO:0007669"/>
    <property type="project" value="InterPro"/>
</dbReference>
<feature type="chain" id="PRO_5007049777" evidence="3">
    <location>
        <begin position="22"/>
        <end position="821"/>
    </location>
</feature>
<dbReference type="InterPro" id="IPR050288">
    <property type="entry name" value="Cellulose_deg_GH3"/>
</dbReference>
<dbReference type="Gene3D" id="3.40.50.1700">
    <property type="entry name" value="Glycoside hydrolase family 3 C-terminal domain"/>
    <property type="match status" value="1"/>
</dbReference>
<dbReference type="EMBL" id="FCOR01000006">
    <property type="protein sequence ID" value="CVK16274.1"/>
    <property type="molecule type" value="Genomic_DNA"/>
</dbReference>
<dbReference type="InterPro" id="IPR001764">
    <property type="entry name" value="Glyco_hydro_3_N"/>
</dbReference>
<dbReference type="InterPro" id="IPR017853">
    <property type="entry name" value="GH"/>
</dbReference>
<dbReference type="Pfam" id="PF00933">
    <property type="entry name" value="Glyco_hydro_3"/>
    <property type="match status" value="1"/>
</dbReference>
<dbReference type="Pfam" id="PF01915">
    <property type="entry name" value="Glyco_hydro_3_C"/>
    <property type="match status" value="1"/>
</dbReference>
<sequence length="821" mass="90392">MKKRFVLYALAGFCAFNFSKAQTYPQIVVNNQKFSDWNKDGKLQPYEDTRLSDYERINDLITRLSVEDKIHLLLGTGMVGFEMLKGFEALDPKGVTIPSYLMPGSAGSTTPIDKWGIPAVIFTDGPAGVRISAKRRNEKRTYYATGFPVGALISTTWDVEMAEEIGKAIGDEALQYGSDIQLAPALNIIRNPLCGRNYEYYSEDPLIAGKFASAITQGIQKNGVGVSLKHFAANNSENNRMDLDVHVSQRALREIYLRGFEIAVKESNPATIMSSYNKINGAYTSASYDLLTTILRHEWGFKGAVITDWFGGFANVSAISDTSYKGISSDSYDENIFAQQIHAGNDLLMPGTQIQFETLKKYIDTKRLSIEDVDNCLKKVLEIIYKSPRVAGYKPTNNPDLKGHALLSRKAASEGMVLLKNDQATLPLKKGSKIALFGSGSYNIIAGGTGSGNVNKAYVISLPNGLEDNGYLIDKNLNQTYSQFVKEELAKIEELKKNLLAILPIITQPAIKEKSIQNSAKENDIAIITIGREAGESGDRKITDDFDLSEKEQHLISEVSKAFHQHNKKVVVIINSGSAIETSSWKGKVDAILWASLPGQEGGYAITDVLSGTVNPSGKLTQTLPVKYTDVSSSSNFEGVPADKPKDVSYKEGIYVGYRYFSTFNVAPSYEFGYGLSYTKFDYSEPVLSSAQFNQKLVISLKVKNTGNVAGKEVVQLYLSAPKGDVDKPAKELKGFVKTRLLKPGETQVVFFELQPKDLASFNPLASAWIADAGVYKVEFNSSLTNTKQVSSFTLPDKLIVEKVNNVLNNNLNFLDLKSNR</sequence>
<dbReference type="SUPFAM" id="SSF51445">
    <property type="entry name" value="(Trans)glycosidases"/>
    <property type="match status" value="1"/>
</dbReference>
<dbReference type="PANTHER" id="PTHR42715">
    <property type="entry name" value="BETA-GLUCOSIDASE"/>
    <property type="match status" value="1"/>
</dbReference>
<evidence type="ECO:0000313" key="5">
    <source>
        <dbReference type="EMBL" id="CVK16274.1"/>
    </source>
</evidence>
<evidence type="ECO:0000313" key="6">
    <source>
        <dbReference type="Proteomes" id="UP000182761"/>
    </source>
</evidence>
<dbReference type="GO" id="GO:0004553">
    <property type="term" value="F:hydrolase activity, hydrolyzing O-glycosyl compounds"/>
    <property type="evidence" value="ECO:0007669"/>
    <property type="project" value="InterPro"/>
</dbReference>
<dbReference type="PRINTS" id="PR00133">
    <property type="entry name" value="GLHYDRLASE3"/>
</dbReference>
<dbReference type="SMART" id="SM01217">
    <property type="entry name" value="Fn3_like"/>
    <property type="match status" value="1"/>
</dbReference>
<evidence type="ECO:0000256" key="3">
    <source>
        <dbReference type="SAM" id="SignalP"/>
    </source>
</evidence>
<comment type="similarity">
    <text evidence="1">Belongs to the glycosyl hydrolase 3 family.</text>
</comment>